<dbReference type="Pfam" id="PF22939">
    <property type="entry name" value="WHD_GPIID"/>
    <property type="match status" value="1"/>
</dbReference>
<dbReference type="Pfam" id="PF17109">
    <property type="entry name" value="Goodbye"/>
    <property type="match status" value="1"/>
</dbReference>
<feature type="repeat" description="ANK" evidence="2">
    <location>
        <begin position="1119"/>
        <end position="1151"/>
    </location>
</feature>
<evidence type="ECO:0000313" key="8">
    <source>
        <dbReference type="Proteomes" id="UP000183809"/>
    </source>
</evidence>
<name>A0A1J9QMB2_9PEZI</name>
<gene>
    <name evidence="7" type="ORF">BKCO1_7600016</name>
</gene>
<evidence type="ECO:0000259" key="6">
    <source>
        <dbReference type="Pfam" id="PF24883"/>
    </source>
</evidence>
<feature type="repeat" description="ANK" evidence="2">
    <location>
        <begin position="1053"/>
        <end position="1085"/>
    </location>
</feature>
<dbReference type="STRING" id="236234.A0A1J9QMB2"/>
<dbReference type="Proteomes" id="UP000183809">
    <property type="component" value="Unassembled WGS sequence"/>
</dbReference>
<evidence type="ECO:0000259" key="5">
    <source>
        <dbReference type="Pfam" id="PF22939"/>
    </source>
</evidence>
<organism evidence="7 8">
    <name type="scientific">Diplodia corticola</name>
    <dbReference type="NCBI Taxonomy" id="236234"/>
    <lineage>
        <taxon>Eukaryota</taxon>
        <taxon>Fungi</taxon>
        <taxon>Dikarya</taxon>
        <taxon>Ascomycota</taxon>
        <taxon>Pezizomycotina</taxon>
        <taxon>Dothideomycetes</taxon>
        <taxon>Dothideomycetes incertae sedis</taxon>
        <taxon>Botryosphaeriales</taxon>
        <taxon>Botryosphaeriaceae</taxon>
        <taxon>Diplodia</taxon>
    </lineage>
</organism>
<dbReference type="EMBL" id="MNUE01000076">
    <property type="protein sequence ID" value="OJD29624.1"/>
    <property type="molecule type" value="Genomic_DNA"/>
</dbReference>
<dbReference type="InterPro" id="IPR031350">
    <property type="entry name" value="Goodbye_dom"/>
</dbReference>
<dbReference type="InterPro" id="IPR002110">
    <property type="entry name" value="Ankyrin_rpt"/>
</dbReference>
<sequence>MAHDNNTLSVTQSVLDIWNDAQAEFFKSSSIPRSEWDETAGSVKKPEVLLERFRSARHPDGRFNKACEVVGAHLSQIQSAVSLVKFTTDTVATFAPVVSPASVVVNAFAWLFNSFAKVSDDFDSIEDFFQKMASHFDNLSLLSGQFGRVQELDLLKRCIIELFASSLKVCEIAIEQASHRTKTWLRKFADMDTLKDPLSKMAKADSNLGRCAQMTGLAIGTKTYAATGRIEQGVEEGNERGERLEFQLNRVQQSNEFDQRDAILDWLSPLDFHQVHRSLEQRVSESPVAGKWLLQSQTFEHWRDQDLHRLWYKGKPGAGKSVLASIVVNHLQEWVERHSPRPSEAFVTCLYLSYKEKPDLEHLLGSIARQIQSRLPEIHHKIQEKFQEYRQSGKGSDGKFHNPSLADIKTLLSLLVTDSTLYVVVDAMDECAFDIRAPLLAHLKQIKVNIKILVTSRNMNHLDKLQEGFERKDIEAHDDDMKEYIQGVIQKHPILEGYSDEIQDAVCRRSGKMFLIVRLHMDALADVEVPAEVSDVLETLPETIRGSYENTMARIRDGTRSKQQYARTILAWITYAQRALSVRELQHAIAAERSSGKIGKRDLLPEREITSFCCGLVIIDLDQMVRFVHYSAHDYFQTIKSKEFPDFESRVTLACARYFYMASLQQPREDNGSSGTDNTTVDVLDELPLARYAGEHLHRHCRRVSITSDDSDLSKAVHTLVHNKASREFYSRLLFEFKTYYSKSSILDGNDRRWSDFDTPGAPLGLLHMAVFLGCTALVEEMVKDGIADVNAIDPYEQSALIVALKNGLDDVAGVLLDSGASVDLLSKRGHVALLYAAERDYTKAVEKMIGIPIVPKVDGILLIIGLLAEFLFMIMKLVISSNFLARNLPESAQKALHGAPLAEAETVDTMEVDRSLDRYKGLLPLAYRGDADGILALLDCRASDCIDMRLVKSRSVEDDEYFYDSDDDSDDDDYGYFYSGFSSSDDGDGDHDDSDSESFGEELNDHEGTDSGYGDDRDSSPGHVQKASAEEKATGATCKKKQVDMTEIKTAFLKTACFLAAERGNHDTVEVLLEHGVNPNLRNFQGQPLLHRATARNKLDTVRLLLEHHAKVDLRDANGRTALMANADVGKDKVLSLLQEHGARTDLTQREGIHELYEAAVFGAVPVVKFFLENGTDPSITNHFGWAPLHGAAANGHLECVRLLLERGAHPSPISDTGTTPRDFVARGETHYDSILTGKKHYKAEDQPTDKLSTADVEARRDEIMSLLFRYGAKTADELYEAVERGELDSSKAQRAETNWTDDDWWTKRRAYQYRRQRNKRK</sequence>
<reference evidence="7 8" key="1">
    <citation type="submission" date="2016-10" db="EMBL/GenBank/DDBJ databases">
        <title>Proteomics and genomics reveal pathogen-plant mechanisms compatible with a hemibiotrophic lifestyle of Diplodia corticola.</title>
        <authorList>
            <person name="Fernandes I."/>
            <person name="De Jonge R."/>
            <person name="Van De Peer Y."/>
            <person name="Devreese B."/>
            <person name="Alves A."/>
            <person name="Esteves A.C."/>
        </authorList>
    </citation>
    <scope>NUCLEOTIDE SEQUENCE [LARGE SCALE GENOMIC DNA]</scope>
    <source>
        <strain evidence="7 8">CBS 112549</strain>
    </source>
</reference>
<feature type="domain" description="GPI inositol-deacylase winged helix" evidence="5">
    <location>
        <begin position="556"/>
        <end position="636"/>
    </location>
</feature>
<feature type="compositionally biased region" description="Basic and acidic residues" evidence="3">
    <location>
        <begin position="1004"/>
        <end position="1021"/>
    </location>
</feature>
<evidence type="ECO:0000256" key="1">
    <source>
        <dbReference type="ARBA" id="ARBA00022737"/>
    </source>
</evidence>
<feature type="repeat" description="ANK" evidence="2">
    <location>
        <begin position="1152"/>
        <end position="1184"/>
    </location>
</feature>
<evidence type="ECO:0000256" key="2">
    <source>
        <dbReference type="PROSITE-ProRule" id="PRU00023"/>
    </source>
</evidence>
<accession>A0A1J9QMB2</accession>
<dbReference type="SMART" id="SM00248">
    <property type="entry name" value="ANK"/>
    <property type="match status" value="8"/>
</dbReference>
<dbReference type="GeneID" id="31019240"/>
<dbReference type="RefSeq" id="XP_020125884.1">
    <property type="nucleotide sequence ID" value="XM_020278978.1"/>
</dbReference>
<dbReference type="Pfam" id="PF12796">
    <property type="entry name" value="Ank_2"/>
    <property type="match status" value="3"/>
</dbReference>
<dbReference type="InterPro" id="IPR027417">
    <property type="entry name" value="P-loop_NTPase"/>
</dbReference>
<dbReference type="InterPro" id="IPR036770">
    <property type="entry name" value="Ankyrin_rpt-contain_sf"/>
</dbReference>
<evidence type="ECO:0000259" key="4">
    <source>
        <dbReference type="Pfam" id="PF17109"/>
    </source>
</evidence>
<feature type="compositionally biased region" description="Acidic residues" evidence="3">
    <location>
        <begin position="986"/>
        <end position="1003"/>
    </location>
</feature>
<dbReference type="PROSITE" id="PS50297">
    <property type="entry name" value="ANK_REP_REGION"/>
    <property type="match status" value="2"/>
</dbReference>
<protein>
    <submittedName>
        <fullName evidence="7">Ankyrin-1 isoform x1</fullName>
    </submittedName>
</protein>
<comment type="caution">
    <text evidence="7">The sequence shown here is derived from an EMBL/GenBank/DDBJ whole genome shotgun (WGS) entry which is preliminary data.</text>
</comment>
<feature type="domain" description="Nephrocystin 3-like N-terminal" evidence="6">
    <location>
        <begin position="290"/>
        <end position="457"/>
    </location>
</feature>
<dbReference type="InterPro" id="IPR054471">
    <property type="entry name" value="GPIID_WHD"/>
</dbReference>
<dbReference type="Gene3D" id="1.25.40.20">
    <property type="entry name" value="Ankyrin repeat-containing domain"/>
    <property type="match status" value="2"/>
</dbReference>
<dbReference type="PROSITE" id="PS50088">
    <property type="entry name" value="ANK_REPEAT"/>
    <property type="match status" value="6"/>
</dbReference>
<feature type="repeat" description="ANK" evidence="2">
    <location>
        <begin position="796"/>
        <end position="828"/>
    </location>
</feature>
<feature type="repeat" description="ANK" evidence="2">
    <location>
        <begin position="1185"/>
        <end position="1217"/>
    </location>
</feature>
<keyword evidence="2" id="KW-0040">ANK repeat</keyword>
<evidence type="ECO:0000256" key="3">
    <source>
        <dbReference type="SAM" id="MobiDB-lite"/>
    </source>
</evidence>
<feature type="region of interest" description="Disordered" evidence="3">
    <location>
        <begin position="981"/>
        <end position="1038"/>
    </location>
</feature>
<dbReference type="Pfam" id="PF24883">
    <property type="entry name" value="NPHP3_N"/>
    <property type="match status" value="1"/>
</dbReference>
<feature type="domain" description="Fungal STAND N-terminal Goodbye" evidence="4">
    <location>
        <begin position="18"/>
        <end position="137"/>
    </location>
</feature>
<dbReference type="Gene3D" id="3.40.50.300">
    <property type="entry name" value="P-loop containing nucleotide triphosphate hydrolases"/>
    <property type="match status" value="1"/>
</dbReference>
<dbReference type="SUPFAM" id="SSF48403">
    <property type="entry name" value="Ankyrin repeat"/>
    <property type="match status" value="2"/>
</dbReference>
<keyword evidence="1" id="KW-0677">Repeat</keyword>
<keyword evidence="8" id="KW-1185">Reference proteome</keyword>
<dbReference type="PANTHER" id="PTHR10039:SF15">
    <property type="entry name" value="NACHT DOMAIN-CONTAINING PROTEIN"/>
    <property type="match status" value="1"/>
</dbReference>
<dbReference type="OrthoDB" id="195446at2759"/>
<dbReference type="PANTHER" id="PTHR10039">
    <property type="entry name" value="AMELOGENIN"/>
    <property type="match status" value="1"/>
</dbReference>
<dbReference type="InterPro" id="IPR056884">
    <property type="entry name" value="NPHP3-like_N"/>
</dbReference>
<feature type="repeat" description="ANK" evidence="2">
    <location>
        <begin position="1086"/>
        <end position="1118"/>
    </location>
</feature>
<evidence type="ECO:0000313" key="7">
    <source>
        <dbReference type="EMBL" id="OJD29624.1"/>
    </source>
</evidence>
<dbReference type="SUPFAM" id="SSF52540">
    <property type="entry name" value="P-loop containing nucleoside triphosphate hydrolases"/>
    <property type="match status" value="1"/>
</dbReference>
<proteinExistence type="predicted"/>